<reference evidence="2" key="1">
    <citation type="submission" date="2020-05" db="EMBL/GenBank/DDBJ databases">
        <authorList>
            <person name="Chiriac C."/>
            <person name="Salcher M."/>
            <person name="Ghai R."/>
            <person name="Kavagutti S V."/>
        </authorList>
    </citation>
    <scope>NUCLEOTIDE SEQUENCE</scope>
</reference>
<dbReference type="InterPro" id="IPR041629">
    <property type="entry name" value="SCP_3"/>
</dbReference>
<gene>
    <name evidence="2" type="ORF">UFOPK3772_03371</name>
</gene>
<evidence type="ECO:0000259" key="1">
    <source>
        <dbReference type="Pfam" id="PF17844"/>
    </source>
</evidence>
<name>A0A6J7LR54_9ZZZZ</name>
<dbReference type="EMBL" id="CAFBNE010000195">
    <property type="protein sequence ID" value="CAB4970921.1"/>
    <property type="molecule type" value="Genomic_DNA"/>
</dbReference>
<organism evidence="2">
    <name type="scientific">freshwater metagenome</name>
    <dbReference type="NCBI Taxonomy" id="449393"/>
    <lineage>
        <taxon>unclassified sequences</taxon>
        <taxon>metagenomes</taxon>
        <taxon>ecological metagenomes</taxon>
    </lineage>
</organism>
<dbReference type="InterPro" id="IPR036527">
    <property type="entry name" value="SCP2_sterol-bd_dom_sf"/>
</dbReference>
<protein>
    <submittedName>
        <fullName evidence="2">Unannotated protein</fullName>
    </submittedName>
</protein>
<proteinExistence type="predicted"/>
<feature type="domain" description="Bacterial SCP orthologue" evidence="1">
    <location>
        <begin position="19"/>
        <end position="111"/>
    </location>
</feature>
<dbReference type="SUPFAM" id="SSF55718">
    <property type="entry name" value="SCP-like"/>
    <property type="match status" value="1"/>
</dbReference>
<dbReference type="Pfam" id="PF17844">
    <property type="entry name" value="SCP_3"/>
    <property type="match status" value="1"/>
</dbReference>
<dbReference type="Gene3D" id="3.30.1050.40">
    <property type="match status" value="1"/>
</dbReference>
<accession>A0A6J7LR54</accession>
<dbReference type="AlphaFoldDB" id="A0A6J7LR54"/>
<evidence type="ECO:0000313" key="2">
    <source>
        <dbReference type="EMBL" id="CAB4970921.1"/>
    </source>
</evidence>
<sequence length="123" mass="13203">MSMAAINLLDRIDGGQEPSREELKAAVKESLAHLVEIAPGRAVEVRIPPFAAVQAVEGRSHRRGTPSAVVETDAVTWLSLVVGRLSWQDAVASGRLQASGERSDLSPLLPLLSAPWSRGLMNR</sequence>